<reference evidence="2 3" key="1">
    <citation type="submission" date="2020-08" db="EMBL/GenBank/DDBJ databases">
        <title>Genomic Encyclopedia of Type Strains, Phase IV (KMG-IV): sequencing the most valuable type-strain genomes for metagenomic binning, comparative biology and taxonomic classification.</title>
        <authorList>
            <person name="Goeker M."/>
        </authorList>
    </citation>
    <scope>NUCLEOTIDE SEQUENCE [LARGE SCALE GENOMIC DNA]</scope>
    <source>
        <strain evidence="2 3">DSM 23562</strain>
    </source>
</reference>
<dbReference type="InterPro" id="IPR004360">
    <property type="entry name" value="Glyas_Fos-R_dOase_dom"/>
</dbReference>
<gene>
    <name evidence="2" type="ORF">HNQ39_001616</name>
</gene>
<dbReference type="CDD" id="cd06587">
    <property type="entry name" value="VOC"/>
    <property type="match status" value="1"/>
</dbReference>
<dbReference type="Proteomes" id="UP000520814">
    <property type="component" value="Unassembled WGS sequence"/>
</dbReference>
<dbReference type="Gene3D" id="3.10.180.10">
    <property type="entry name" value="2,3-Dihydroxybiphenyl 1,2-Dioxygenase, domain 1"/>
    <property type="match status" value="1"/>
</dbReference>
<accession>A0A7W9SNY7</accession>
<feature type="domain" description="VOC" evidence="1">
    <location>
        <begin position="2"/>
        <end position="122"/>
    </location>
</feature>
<keyword evidence="3" id="KW-1185">Reference proteome</keyword>
<dbReference type="GO" id="GO:0016829">
    <property type="term" value="F:lyase activity"/>
    <property type="evidence" value="ECO:0007669"/>
    <property type="project" value="UniProtKB-KW"/>
</dbReference>
<comment type="caution">
    <text evidence="2">The sequence shown here is derived from an EMBL/GenBank/DDBJ whole genome shotgun (WGS) entry which is preliminary data.</text>
</comment>
<evidence type="ECO:0000259" key="1">
    <source>
        <dbReference type="PROSITE" id="PS51819"/>
    </source>
</evidence>
<dbReference type="GO" id="GO:0051213">
    <property type="term" value="F:dioxygenase activity"/>
    <property type="evidence" value="ECO:0007669"/>
    <property type="project" value="UniProtKB-KW"/>
</dbReference>
<dbReference type="RefSeq" id="WP_184193626.1">
    <property type="nucleotide sequence ID" value="NZ_JACHGW010000002.1"/>
</dbReference>
<keyword evidence="2" id="KW-0456">Lyase</keyword>
<dbReference type="EMBL" id="JACHGW010000002">
    <property type="protein sequence ID" value="MBB6049825.1"/>
    <property type="molecule type" value="Genomic_DNA"/>
</dbReference>
<organism evidence="2 3">
    <name type="scientific">Armatimonas rosea</name>
    <dbReference type="NCBI Taxonomy" id="685828"/>
    <lineage>
        <taxon>Bacteria</taxon>
        <taxon>Bacillati</taxon>
        <taxon>Armatimonadota</taxon>
        <taxon>Armatimonadia</taxon>
        <taxon>Armatimonadales</taxon>
        <taxon>Armatimonadaceae</taxon>
        <taxon>Armatimonas</taxon>
    </lineage>
</organism>
<dbReference type="AlphaFoldDB" id="A0A7W9SNY7"/>
<dbReference type="Pfam" id="PF00903">
    <property type="entry name" value="Glyoxalase"/>
    <property type="match status" value="1"/>
</dbReference>
<protein>
    <submittedName>
        <fullName evidence="2">Catechol 2,3-dioxygenase-like lactoylglutathione lyase family enzyme</fullName>
    </submittedName>
</protein>
<sequence>MRIEHFALNVAEPVAMAAWYVENLGFRIVRHVDNATQTHFLADESGLSVVEIYNNPPDQVPDYASLDPLIVHIALVSENPDADRARLEAAGATYASEVRLPDGSQLTMLRDPWGLALQLCKRGTPLL</sequence>
<dbReference type="InterPro" id="IPR029068">
    <property type="entry name" value="Glyas_Bleomycin-R_OHBP_Dase"/>
</dbReference>
<dbReference type="PROSITE" id="PS51819">
    <property type="entry name" value="VOC"/>
    <property type="match status" value="1"/>
</dbReference>
<proteinExistence type="predicted"/>
<keyword evidence="2" id="KW-0560">Oxidoreductase</keyword>
<dbReference type="SUPFAM" id="SSF54593">
    <property type="entry name" value="Glyoxalase/Bleomycin resistance protein/Dihydroxybiphenyl dioxygenase"/>
    <property type="match status" value="1"/>
</dbReference>
<evidence type="ECO:0000313" key="2">
    <source>
        <dbReference type="EMBL" id="MBB6049825.1"/>
    </source>
</evidence>
<evidence type="ECO:0000313" key="3">
    <source>
        <dbReference type="Proteomes" id="UP000520814"/>
    </source>
</evidence>
<keyword evidence="2" id="KW-0223">Dioxygenase</keyword>
<dbReference type="InterPro" id="IPR037523">
    <property type="entry name" value="VOC_core"/>
</dbReference>
<name>A0A7W9SNY7_ARMRO</name>